<evidence type="ECO:0000256" key="3">
    <source>
        <dbReference type="ARBA" id="ARBA00022989"/>
    </source>
</evidence>
<proteinExistence type="predicted"/>
<dbReference type="GO" id="GO:0012505">
    <property type="term" value="C:endomembrane system"/>
    <property type="evidence" value="ECO:0007669"/>
    <property type="project" value="UniProtKB-SubCell"/>
</dbReference>
<keyword evidence="3 5" id="KW-1133">Transmembrane helix</keyword>
<sequence length="239" mass="26413">MKSVVKLLVAGVAQPCLLGGLLFLSAGTVDYWQAWVLLLVLFGFSGWLPSVYLLVKDPEALERRMRGGPAAETRPAQKVAMAVFWPSLFAMLVFSALDHRFGWSSLATEISLVGAVLVALGSALVTLVMFQNTYAATTVHIEDSQKVVATGVYGLVRHPMYTGYLITILGIPLTLGSFWGLVFLIPCVVAVEIRIRDEEQLLEHELDGYLAYMQKVPCRLLPLRREHREHGRAPFALDT</sequence>
<dbReference type="InterPro" id="IPR007318">
    <property type="entry name" value="Phopholipid_MeTrfase"/>
</dbReference>
<dbReference type="PANTHER" id="PTHR43847:SF1">
    <property type="entry name" value="BLL3993 PROTEIN"/>
    <property type="match status" value="1"/>
</dbReference>
<dbReference type="PANTHER" id="PTHR43847">
    <property type="entry name" value="BLL3993 PROTEIN"/>
    <property type="match status" value="1"/>
</dbReference>
<protein>
    <submittedName>
        <fullName evidence="6">Isoprenylcysteine carboxylmethyltransferase family protein</fullName>
    </submittedName>
</protein>
<dbReference type="InterPro" id="IPR052527">
    <property type="entry name" value="Metal_cation-efflux_comp"/>
</dbReference>
<accession>A0A9X3BNW9</accession>
<reference evidence="6" key="1">
    <citation type="submission" date="2020-07" db="EMBL/GenBank/DDBJ databases">
        <authorList>
            <person name="Pettersson B.M.F."/>
            <person name="Behra P.R.K."/>
            <person name="Ramesh M."/>
            <person name="Das S."/>
            <person name="Dasgupta S."/>
            <person name="Kirsebom L.A."/>
        </authorList>
    </citation>
    <scope>NUCLEOTIDE SEQUENCE</scope>
    <source>
        <strain evidence="6">DSM 44615</strain>
    </source>
</reference>
<evidence type="ECO:0000313" key="6">
    <source>
        <dbReference type="EMBL" id="MCV7171510.1"/>
    </source>
</evidence>
<dbReference type="Proteomes" id="UP001140293">
    <property type="component" value="Unassembled WGS sequence"/>
</dbReference>
<keyword evidence="7" id="KW-1185">Reference proteome</keyword>
<feature type="transmembrane region" description="Helical" evidence="5">
    <location>
        <begin position="32"/>
        <end position="55"/>
    </location>
</feature>
<gene>
    <name evidence="6" type="ORF">H7I41_16470</name>
</gene>
<evidence type="ECO:0000256" key="5">
    <source>
        <dbReference type="SAM" id="Phobius"/>
    </source>
</evidence>
<evidence type="ECO:0000256" key="4">
    <source>
        <dbReference type="ARBA" id="ARBA00023136"/>
    </source>
</evidence>
<evidence type="ECO:0000313" key="7">
    <source>
        <dbReference type="Proteomes" id="UP001140293"/>
    </source>
</evidence>
<dbReference type="RefSeq" id="WP_264013691.1">
    <property type="nucleotide sequence ID" value="NZ_JACKSJ010000141.1"/>
</dbReference>
<feature type="transmembrane region" description="Helical" evidence="5">
    <location>
        <begin position="164"/>
        <end position="185"/>
    </location>
</feature>
<keyword evidence="4 5" id="KW-0472">Membrane</keyword>
<dbReference type="AlphaFoldDB" id="A0A9X3BNW9"/>
<dbReference type="Gene3D" id="1.20.120.1630">
    <property type="match status" value="1"/>
</dbReference>
<evidence type="ECO:0000256" key="1">
    <source>
        <dbReference type="ARBA" id="ARBA00004127"/>
    </source>
</evidence>
<name>A0A9X3BNW9_9MYCO</name>
<comment type="subcellular location">
    <subcellularLocation>
        <location evidence="1">Endomembrane system</location>
        <topology evidence="1">Multi-pass membrane protein</topology>
    </subcellularLocation>
</comment>
<dbReference type="Pfam" id="PF04191">
    <property type="entry name" value="PEMT"/>
    <property type="match status" value="1"/>
</dbReference>
<feature type="transmembrane region" description="Helical" evidence="5">
    <location>
        <begin position="109"/>
        <end position="130"/>
    </location>
</feature>
<evidence type="ECO:0000256" key="2">
    <source>
        <dbReference type="ARBA" id="ARBA00022692"/>
    </source>
</evidence>
<organism evidence="6 7">
    <name type="scientific">[Mycobacterium] manitobense</name>
    <dbReference type="NCBI Taxonomy" id="190147"/>
    <lineage>
        <taxon>Bacteria</taxon>
        <taxon>Bacillati</taxon>
        <taxon>Actinomycetota</taxon>
        <taxon>Actinomycetes</taxon>
        <taxon>Mycobacteriales</taxon>
        <taxon>Mycobacteriaceae</taxon>
        <taxon>Mycolicibacterium</taxon>
    </lineage>
</organism>
<keyword evidence="2 5" id="KW-0812">Transmembrane</keyword>
<comment type="caution">
    <text evidence="6">The sequence shown here is derived from an EMBL/GenBank/DDBJ whole genome shotgun (WGS) entry which is preliminary data.</text>
</comment>
<feature type="transmembrane region" description="Helical" evidence="5">
    <location>
        <begin position="76"/>
        <end position="97"/>
    </location>
</feature>
<dbReference type="EMBL" id="JACKSJ010000141">
    <property type="protein sequence ID" value="MCV7171510.1"/>
    <property type="molecule type" value="Genomic_DNA"/>
</dbReference>
<reference evidence="6" key="2">
    <citation type="journal article" date="2022" name="BMC Genomics">
        <title>Comparative genome analysis of mycobacteria focusing on tRNA and non-coding RNA.</title>
        <authorList>
            <person name="Behra P.R.K."/>
            <person name="Pettersson B.M.F."/>
            <person name="Ramesh M."/>
            <person name="Das S."/>
            <person name="Dasgupta S."/>
            <person name="Kirsebom L.A."/>
        </authorList>
    </citation>
    <scope>NUCLEOTIDE SEQUENCE</scope>
    <source>
        <strain evidence="6">DSM 44615</strain>
    </source>
</reference>
<feature type="transmembrane region" description="Helical" evidence="5">
    <location>
        <begin position="7"/>
        <end position="26"/>
    </location>
</feature>